<dbReference type="EMBL" id="HBGE01113430">
    <property type="protein sequence ID" value="CAD9190880.1"/>
    <property type="molecule type" value="Transcribed_RNA"/>
</dbReference>
<dbReference type="AlphaFoldDB" id="A0A7S1WVQ1"/>
<organism evidence="1">
    <name type="scientific">Alexandrium catenella</name>
    <name type="common">Red tide dinoflagellate</name>
    <name type="synonym">Gonyaulax catenella</name>
    <dbReference type="NCBI Taxonomy" id="2925"/>
    <lineage>
        <taxon>Eukaryota</taxon>
        <taxon>Sar</taxon>
        <taxon>Alveolata</taxon>
        <taxon>Dinophyceae</taxon>
        <taxon>Gonyaulacales</taxon>
        <taxon>Pyrocystaceae</taxon>
        <taxon>Alexandrium</taxon>
    </lineage>
</organism>
<sequence>MWGIPAPCVYPAADGWTPPAVPTNDEALHYQQQVDSWPKKTLVKRFTLLKERKMQSISQPDSMEQHGFSISCIPLAPWSRFSGQGDEKGWMAWIYYQPADEQKTLKFFEGQGVDLSKKERTAVDPDSPDEEEQIMMLCKQQSHHASMWEHQILVDGEAPAQQPDAKYWE</sequence>
<reference evidence="1" key="1">
    <citation type="submission" date="2021-01" db="EMBL/GenBank/DDBJ databases">
        <authorList>
            <person name="Corre E."/>
            <person name="Pelletier E."/>
            <person name="Niang G."/>
            <person name="Scheremetjew M."/>
            <person name="Finn R."/>
            <person name="Kale V."/>
            <person name="Holt S."/>
            <person name="Cochrane G."/>
            <person name="Meng A."/>
            <person name="Brown T."/>
            <person name="Cohen L."/>
        </authorList>
    </citation>
    <scope>NUCLEOTIDE SEQUENCE</scope>
    <source>
        <strain evidence="1">OF101</strain>
    </source>
</reference>
<protein>
    <submittedName>
        <fullName evidence="1">Uncharacterized protein</fullName>
    </submittedName>
</protein>
<gene>
    <name evidence="1" type="ORF">ACAT0790_LOCUS67655</name>
</gene>
<accession>A0A7S1WVQ1</accession>
<name>A0A7S1WVQ1_ALECA</name>
<proteinExistence type="predicted"/>
<evidence type="ECO:0000313" key="1">
    <source>
        <dbReference type="EMBL" id="CAD9190880.1"/>
    </source>
</evidence>